<organism evidence="1 2">
    <name type="scientific">Deinobacterium chartae</name>
    <dbReference type="NCBI Taxonomy" id="521158"/>
    <lineage>
        <taxon>Bacteria</taxon>
        <taxon>Thermotogati</taxon>
        <taxon>Deinococcota</taxon>
        <taxon>Deinococci</taxon>
        <taxon>Deinococcales</taxon>
        <taxon>Deinococcaceae</taxon>
        <taxon>Deinobacterium</taxon>
    </lineage>
</organism>
<name>A0A841I2L0_9DEIO</name>
<evidence type="ECO:0000313" key="2">
    <source>
        <dbReference type="Proteomes" id="UP000569951"/>
    </source>
</evidence>
<comment type="caution">
    <text evidence="1">The sequence shown here is derived from an EMBL/GenBank/DDBJ whole genome shotgun (WGS) entry which is preliminary data.</text>
</comment>
<dbReference type="EMBL" id="JACHHG010000005">
    <property type="protein sequence ID" value="MBB6098282.1"/>
    <property type="molecule type" value="Genomic_DNA"/>
</dbReference>
<dbReference type="AlphaFoldDB" id="A0A841I2L0"/>
<reference evidence="1 2" key="1">
    <citation type="submission" date="2020-08" db="EMBL/GenBank/DDBJ databases">
        <title>Genomic Encyclopedia of Type Strains, Phase IV (KMG-IV): sequencing the most valuable type-strain genomes for metagenomic binning, comparative biology and taxonomic classification.</title>
        <authorList>
            <person name="Goeker M."/>
        </authorList>
    </citation>
    <scope>NUCLEOTIDE SEQUENCE [LARGE SCALE GENOMIC DNA]</scope>
    <source>
        <strain evidence="1 2">DSM 21458</strain>
    </source>
</reference>
<accession>A0A841I2L0</accession>
<gene>
    <name evidence="1" type="ORF">HNR42_001707</name>
</gene>
<sequence>MPSTSLRAARFRIALAAVLFGLTTGLAQVSGDYLMKVSPSAERVTVRVNERQISFSSRRIALTSIRSYLNPGRNNIRIYWRNLERAGDVSILRASSVGREVLFHYPLAPGVQPRSGTTAFTVVVDPQQTDAQRGRMNVNMTGGFLSVTINGNNLGDYPGTTERDIGRYLQRGQNTIRIAWSKEYGVSLPVGTLVVSYGTPLREVFRWNTDLISRLQGEQTFNFEIP</sequence>
<keyword evidence="2" id="KW-1185">Reference proteome</keyword>
<dbReference type="Proteomes" id="UP000569951">
    <property type="component" value="Unassembled WGS sequence"/>
</dbReference>
<protein>
    <submittedName>
        <fullName evidence="1">Uncharacterized protein</fullName>
    </submittedName>
</protein>
<dbReference type="RefSeq" id="WP_183986534.1">
    <property type="nucleotide sequence ID" value="NZ_JACHHG010000005.1"/>
</dbReference>
<proteinExistence type="predicted"/>
<evidence type="ECO:0000313" key="1">
    <source>
        <dbReference type="EMBL" id="MBB6098282.1"/>
    </source>
</evidence>